<dbReference type="PROSITE" id="PS52016">
    <property type="entry name" value="TONB_DEPENDENT_REC_3"/>
    <property type="match status" value="1"/>
</dbReference>
<proteinExistence type="inferred from homology"/>
<name>A0ABS3Q672_9GAMM</name>
<evidence type="ECO:0000256" key="3">
    <source>
        <dbReference type="ARBA" id="ARBA00022452"/>
    </source>
</evidence>
<keyword evidence="7 8" id="KW-0998">Cell outer membrane</keyword>
<comment type="similarity">
    <text evidence="8 9">Belongs to the TonB-dependent receptor family.</text>
</comment>
<accession>A0ABS3Q672</accession>
<dbReference type="Pfam" id="PF00593">
    <property type="entry name" value="TonB_dep_Rec_b-barrel"/>
    <property type="match status" value="1"/>
</dbReference>
<feature type="domain" description="TonB-dependent receptor-like beta-barrel" evidence="10">
    <location>
        <begin position="281"/>
        <end position="773"/>
    </location>
</feature>
<evidence type="ECO:0000259" key="11">
    <source>
        <dbReference type="Pfam" id="PF07715"/>
    </source>
</evidence>
<evidence type="ECO:0000256" key="2">
    <source>
        <dbReference type="ARBA" id="ARBA00022448"/>
    </source>
</evidence>
<protein>
    <submittedName>
        <fullName evidence="12">TonB-dependent receptor</fullName>
    </submittedName>
</protein>
<evidence type="ECO:0000256" key="5">
    <source>
        <dbReference type="ARBA" id="ARBA00023077"/>
    </source>
</evidence>
<evidence type="ECO:0000313" key="13">
    <source>
        <dbReference type="Proteomes" id="UP000664835"/>
    </source>
</evidence>
<dbReference type="PANTHER" id="PTHR32552">
    <property type="entry name" value="FERRICHROME IRON RECEPTOR-RELATED"/>
    <property type="match status" value="1"/>
</dbReference>
<reference evidence="12 13" key="1">
    <citation type="submission" date="2021-03" db="EMBL/GenBank/DDBJ databases">
        <title>Thiomicrorhabdus sp.nov.,novel sulfur-oxidizing bacteria isolated from coastal sediment.</title>
        <authorList>
            <person name="Liu X."/>
        </authorList>
    </citation>
    <scope>NUCLEOTIDE SEQUENCE [LARGE SCALE GENOMIC DNA]</scope>
    <source>
        <strain evidence="12 13">6S2-11</strain>
    </source>
</reference>
<evidence type="ECO:0000256" key="8">
    <source>
        <dbReference type="PROSITE-ProRule" id="PRU01360"/>
    </source>
</evidence>
<keyword evidence="6 8" id="KW-0472">Membrane</keyword>
<gene>
    <name evidence="12" type="ORF">J3998_09705</name>
</gene>
<comment type="caution">
    <text evidence="12">The sequence shown here is derived from an EMBL/GenBank/DDBJ whole genome shotgun (WGS) entry which is preliminary data.</text>
</comment>
<dbReference type="PANTHER" id="PTHR32552:SF83">
    <property type="entry name" value="BLR3904 PROTEIN"/>
    <property type="match status" value="1"/>
</dbReference>
<evidence type="ECO:0000256" key="9">
    <source>
        <dbReference type="RuleBase" id="RU003357"/>
    </source>
</evidence>
<feature type="domain" description="TonB-dependent receptor plug" evidence="11">
    <location>
        <begin position="95"/>
        <end position="194"/>
    </location>
</feature>
<evidence type="ECO:0000256" key="4">
    <source>
        <dbReference type="ARBA" id="ARBA00022692"/>
    </source>
</evidence>
<dbReference type="InterPro" id="IPR012910">
    <property type="entry name" value="Plug_dom"/>
</dbReference>
<dbReference type="Gene3D" id="2.170.130.10">
    <property type="entry name" value="TonB-dependent receptor, plug domain"/>
    <property type="match status" value="1"/>
</dbReference>
<evidence type="ECO:0000256" key="1">
    <source>
        <dbReference type="ARBA" id="ARBA00004571"/>
    </source>
</evidence>
<evidence type="ECO:0000313" key="12">
    <source>
        <dbReference type="EMBL" id="MBO1927851.1"/>
    </source>
</evidence>
<dbReference type="InterPro" id="IPR000531">
    <property type="entry name" value="Beta-barrel_TonB"/>
</dbReference>
<comment type="subcellular location">
    <subcellularLocation>
        <location evidence="1 8">Cell outer membrane</location>
        <topology evidence="1 8">Multi-pass membrane protein</topology>
    </subcellularLocation>
</comment>
<evidence type="ECO:0000256" key="7">
    <source>
        <dbReference type="ARBA" id="ARBA00023237"/>
    </source>
</evidence>
<dbReference type="InterPro" id="IPR036942">
    <property type="entry name" value="Beta-barrel_TonB_sf"/>
</dbReference>
<keyword evidence="12" id="KW-0675">Receptor</keyword>
<dbReference type="InterPro" id="IPR039426">
    <property type="entry name" value="TonB-dep_rcpt-like"/>
</dbReference>
<dbReference type="EMBL" id="JAGETV010000019">
    <property type="protein sequence ID" value="MBO1927851.1"/>
    <property type="molecule type" value="Genomic_DNA"/>
</dbReference>
<dbReference type="Proteomes" id="UP000664835">
    <property type="component" value="Unassembled WGS sequence"/>
</dbReference>
<keyword evidence="5 9" id="KW-0798">TonB box</keyword>
<keyword evidence="2 8" id="KW-0813">Transport</keyword>
<evidence type="ECO:0000259" key="10">
    <source>
        <dbReference type="Pfam" id="PF00593"/>
    </source>
</evidence>
<keyword evidence="4 8" id="KW-0812">Transmembrane</keyword>
<keyword evidence="13" id="KW-1185">Reference proteome</keyword>
<dbReference type="InterPro" id="IPR037066">
    <property type="entry name" value="Plug_dom_sf"/>
</dbReference>
<sequence length="806" mass="86909">MSKQLSPRLQSNQSGVQLKPLHSLQRQGFSKTKTAVAIGVAVSLSSAPAWAESEAGSTLNTIEVQGQKIDDNPYAEKGAPYKANQSGDARRVKPLAETPQTIQVLTQQQLKDSGKTDLRDILGAQPGITIGTGEGGNLFGDRYIIRGHEARSDVFVDGMRDPGMTTRESFATEQIEITKGPSSSFAGRGTTGGAVNSVTKQANLGRSFNKLSGGLGSDEYHRYTLDSNMVLTDDAALRLNILNAYEEVPNRAPADRERKGLAGSVFWAPTDKLDVTLDHYTMDAKDSPDLGSYLDTETGKVNDAFPAATQDEDFFNTDVDSTTLKLGYQVDDNIRIENTTRSGTTNNSYVVTGVQGKTGAILTQQAQDDLANGTRTVSDLDASDIDSTYKTAGDKSKAASQDVEYFANALNTYIDAQLGGMKHQFVVGLEYSSQDITRYNKSVSSLGASNCYTPITDRSTGQVTGVSESRCFLDENGQPVDNLNSVLGKQVGGDSLHSIWKMKTTSFGIMDTVDVSEDLTIHGGIRYDQFDLDLTTYSGGAVSGQYDYSDGLWNGHIGFVYDVAENGNVYATYSTAANINGGESDVGTSGGYGGFIDAQSIEPETIQSYELGTKWQLNDNKLLLTAALFQIDKTDVMEAARGADYSNTGTPNTGGNRVRGIELGLAGNLTEKLSGQIGLTMMESEITESETADNVGKPLANFADNKLNALLRYQVAPQFAFGGGMTYTSKMTAGQPDSAATDSYTLPGYTIFDLFANYRVNKDLDIQLNVNNVFDKDHYLAVYRGGGAFAYKGDERNIRVTLNYEF</sequence>
<dbReference type="CDD" id="cd01347">
    <property type="entry name" value="ligand_gated_channel"/>
    <property type="match status" value="1"/>
</dbReference>
<dbReference type="Gene3D" id="2.40.170.20">
    <property type="entry name" value="TonB-dependent receptor, beta-barrel domain"/>
    <property type="match status" value="1"/>
</dbReference>
<dbReference type="SUPFAM" id="SSF56935">
    <property type="entry name" value="Porins"/>
    <property type="match status" value="1"/>
</dbReference>
<organism evidence="12 13">
    <name type="scientific">Thiomicrorhabdus marina</name>
    <dbReference type="NCBI Taxonomy" id="2818442"/>
    <lineage>
        <taxon>Bacteria</taxon>
        <taxon>Pseudomonadati</taxon>
        <taxon>Pseudomonadota</taxon>
        <taxon>Gammaproteobacteria</taxon>
        <taxon>Thiotrichales</taxon>
        <taxon>Piscirickettsiaceae</taxon>
        <taxon>Thiomicrorhabdus</taxon>
    </lineage>
</organism>
<evidence type="ECO:0000256" key="6">
    <source>
        <dbReference type="ARBA" id="ARBA00023136"/>
    </source>
</evidence>
<keyword evidence="3 8" id="KW-1134">Transmembrane beta strand</keyword>
<dbReference type="RefSeq" id="WP_208150467.1">
    <property type="nucleotide sequence ID" value="NZ_JAGETV010000019.1"/>
</dbReference>
<dbReference type="Pfam" id="PF07715">
    <property type="entry name" value="Plug"/>
    <property type="match status" value="1"/>
</dbReference>